<dbReference type="OrthoDB" id="421002at2759"/>
<dbReference type="InterPro" id="IPR021133">
    <property type="entry name" value="HEAT_type_2"/>
</dbReference>
<dbReference type="Proteomes" id="UP000759131">
    <property type="component" value="Unassembled WGS sequence"/>
</dbReference>
<keyword evidence="4" id="KW-1185">Reference proteome</keyword>
<dbReference type="GO" id="GO:0019135">
    <property type="term" value="F:deoxyhypusine monooxygenase activity"/>
    <property type="evidence" value="ECO:0007669"/>
    <property type="project" value="TreeGrafter"/>
</dbReference>
<dbReference type="InterPro" id="IPR004155">
    <property type="entry name" value="PBS_lyase_HEAT"/>
</dbReference>
<protein>
    <recommendedName>
        <fullName evidence="5">Deoxyhypusine monooxygenase</fullName>
    </recommendedName>
</protein>
<dbReference type="PANTHER" id="PTHR12697:SF5">
    <property type="entry name" value="DEOXYHYPUSINE HYDROXYLASE"/>
    <property type="match status" value="1"/>
</dbReference>
<feature type="non-terminal residue" evidence="3">
    <location>
        <position position="1"/>
    </location>
</feature>
<name>A0A7R9PV36_9ACAR</name>
<dbReference type="AlphaFoldDB" id="A0A7R9PV36"/>
<evidence type="ECO:0000313" key="3">
    <source>
        <dbReference type="EMBL" id="CAD7621754.1"/>
    </source>
</evidence>
<dbReference type="InterPro" id="IPR011989">
    <property type="entry name" value="ARM-like"/>
</dbReference>
<dbReference type="PANTHER" id="PTHR12697">
    <property type="entry name" value="PBS LYASE HEAT-LIKE PROTEIN"/>
    <property type="match status" value="1"/>
</dbReference>
<dbReference type="Gene3D" id="1.25.10.10">
    <property type="entry name" value="Leucine-rich Repeat Variant"/>
    <property type="match status" value="2"/>
</dbReference>
<accession>A0A7R9PV36</accession>
<dbReference type="InterPro" id="IPR016024">
    <property type="entry name" value="ARM-type_fold"/>
</dbReference>
<gene>
    <name evidence="3" type="ORF">OSB1V03_LOCUS2224</name>
</gene>
<dbReference type="SUPFAM" id="SSF48371">
    <property type="entry name" value="ARM repeat"/>
    <property type="match status" value="1"/>
</dbReference>
<feature type="repeat" description="HEAT" evidence="2">
    <location>
        <begin position="28"/>
        <end position="68"/>
    </location>
</feature>
<proteinExistence type="predicted"/>
<reference evidence="3" key="1">
    <citation type="submission" date="2020-11" db="EMBL/GenBank/DDBJ databases">
        <authorList>
            <person name="Tran Van P."/>
        </authorList>
    </citation>
    <scope>NUCLEOTIDE SEQUENCE</scope>
</reference>
<dbReference type="PROSITE" id="PS50077">
    <property type="entry name" value="HEAT_REPEAT"/>
    <property type="match status" value="1"/>
</dbReference>
<comment type="function">
    <text evidence="1">Catalyzes the hydroxylation of the N(6)-(4-aminobutyl)-L-lysine intermediate produced by deoxyhypusine synthase/DHPS on a critical lysine of the eukaryotic translation initiation factor 5A/eIF-5A. This is the second step of the post-translational modification of that lysine into an unusual amino acid residue named hypusine. Hypusination is unique to mature eIF-5A factor and is essential for its function.</text>
</comment>
<sequence length="232" mass="26118">CRCLLEDESALLKHECAYCLGQIQDTHAIPVLNRVLANTDEHPMVRHEAAEALGAIGAHQSLDVLKKYLSDGNKSVSETCLLAIQRIEYLLNKTKDLITDGSSVPFKSVDPVPPLRCDESDISKLDRYRDRFPEFTLLSREFRHEVAYVLGQMQNPSTVTQLAANLADFDENEMVRHECAEALGAIATNDAQQELNKYIKDSQRVVRESVEVALDMSDYNNSEEFQYANALK</sequence>
<dbReference type="Pfam" id="PF13646">
    <property type="entry name" value="HEAT_2"/>
    <property type="match status" value="2"/>
</dbReference>
<dbReference type="EMBL" id="CAJPIZ010000742">
    <property type="protein sequence ID" value="CAG2102184.1"/>
    <property type="molecule type" value="Genomic_DNA"/>
</dbReference>
<dbReference type="SMART" id="SM00567">
    <property type="entry name" value="EZ_HEAT"/>
    <property type="match status" value="4"/>
</dbReference>
<evidence type="ECO:0000256" key="2">
    <source>
        <dbReference type="PROSITE-ProRule" id="PRU00103"/>
    </source>
</evidence>
<dbReference type="EMBL" id="OC855317">
    <property type="protein sequence ID" value="CAD7621754.1"/>
    <property type="molecule type" value="Genomic_DNA"/>
</dbReference>
<organism evidence="3">
    <name type="scientific">Medioppia subpectinata</name>
    <dbReference type="NCBI Taxonomy" id="1979941"/>
    <lineage>
        <taxon>Eukaryota</taxon>
        <taxon>Metazoa</taxon>
        <taxon>Ecdysozoa</taxon>
        <taxon>Arthropoda</taxon>
        <taxon>Chelicerata</taxon>
        <taxon>Arachnida</taxon>
        <taxon>Acari</taxon>
        <taxon>Acariformes</taxon>
        <taxon>Sarcoptiformes</taxon>
        <taxon>Oribatida</taxon>
        <taxon>Brachypylina</taxon>
        <taxon>Oppioidea</taxon>
        <taxon>Oppiidae</taxon>
        <taxon>Medioppia</taxon>
    </lineage>
</organism>
<evidence type="ECO:0000256" key="1">
    <source>
        <dbReference type="ARBA" id="ARBA00045876"/>
    </source>
</evidence>
<evidence type="ECO:0000313" key="4">
    <source>
        <dbReference type="Proteomes" id="UP000759131"/>
    </source>
</evidence>
<evidence type="ECO:0008006" key="5">
    <source>
        <dbReference type="Google" id="ProtNLM"/>
    </source>
</evidence>